<dbReference type="PANTHER" id="PTHR10543:SF89">
    <property type="entry name" value="CAROTENOID 9,10(9',10')-CLEAVAGE DIOXYGENASE 1"/>
    <property type="match status" value="1"/>
</dbReference>
<evidence type="ECO:0000256" key="4">
    <source>
        <dbReference type="ARBA" id="ARBA00023004"/>
    </source>
</evidence>
<feature type="binding site" evidence="5">
    <location>
        <position position="180"/>
    </location>
    <ligand>
        <name>Fe cation</name>
        <dbReference type="ChEBI" id="CHEBI:24875"/>
        <note>catalytic</note>
    </ligand>
</feature>
<dbReference type="EMBL" id="NEGB01000002">
    <property type="protein sequence ID" value="OTG66812.1"/>
    <property type="molecule type" value="Genomic_DNA"/>
</dbReference>
<keyword evidence="7" id="KW-1185">Reference proteome</keyword>
<comment type="similarity">
    <text evidence="1">Belongs to the carotenoid oxygenase family.</text>
</comment>
<keyword evidence="2 5" id="KW-0479">Metal-binding</keyword>
<evidence type="ECO:0000256" key="5">
    <source>
        <dbReference type="PIRSR" id="PIRSR604294-1"/>
    </source>
</evidence>
<gene>
    <name evidence="6" type="ORF">B9T28_05835</name>
</gene>
<accession>A0A1Y3CMF8</accession>
<dbReference type="GO" id="GO:0016121">
    <property type="term" value="P:carotene catabolic process"/>
    <property type="evidence" value="ECO:0007669"/>
    <property type="project" value="TreeGrafter"/>
</dbReference>
<feature type="binding site" evidence="5">
    <location>
        <position position="468"/>
    </location>
    <ligand>
        <name>Fe cation</name>
        <dbReference type="ChEBI" id="CHEBI:24875"/>
        <note>catalytic</note>
    </ligand>
</feature>
<dbReference type="Proteomes" id="UP000242765">
    <property type="component" value="Unassembled WGS sequence"/>
</dbReference>
<feature type="binding site" evidence="5">
    <location>
        <position position="294"/>
    </location>
    <ligand>
        <name>Fe cation</name>
        <dbReference type="ChEBI" id="CHEBI:24875"/>
        <note>catalytic</note>
    </ligand>
</feature>
<dbReference type="GO" id="GO:0046872">
    <property type="term" value="F:metal ion binding"/>
    <property type="evidence" value="ECO:0007669"/>
    <property type="project" value="UniProtKB-KW"/>
</dbReference>
<organism evidence="6 7">
    <name type="scientific">Acinetobacter silvestris</name>
    <dbReference type="NCBI Taxonomy" id="1977882"/>
    <lineage>
        <taxon>Bacteria</taxon>
        <taxon>Pseudomonadati</taxon>
        <taxon>Pseudomonadota</taxon>
        <taxon>Gammaproteobacteria</taxon>
        <taxon>Moraxellales</taxon>
        <taxon>Moraxellaceae</taxon>
        <taxon>Acinetobacter</taxon>
    </lineage>
</organism>
<dbReference type="PANTHER" id="PTHR10543">
    <property type="entry name" value="BETA-CAROTENE DIOXYGENASE"/>
    <property type="match status" value="1"/>
</dbReference>
<comment type="cofactor">
    <cofactor evidence="5">
        <name>Fe(2+)</name>
        <dbReference type="ChEBI" id="CHEBI:29033"/>
    </cofactor>
    <text evidence="5">Binds 1 Fe(2+) ion per subunit.</text>
</comment>
<dbReference type="AlphaFoldDB" id="A0A1Y3CMF8"/>
<evidence type="ECO:0000313" key="7">
    <source>
        <dbReference type="Proteomes" id="UP000242765"/>
    </source>
</evidence>
<sequence>MTPLKSKLNLFRQSIMQKGMHWLHRKPQHQGSNPYLEGVFAPVTEVEQFDLNVYGEIPPQLNGMLLRIGPNPIHVGNPSLYHWFVGDGMLHVLRIENGRAISFKSCFIETDVVQHTKQLPLKNGFRRGSNGVVNTNVVFHANKIWALIEAGTFPARLDLDLNTETHQFFNTDADLPFTAHPHKDNQTGYLHAICYDALDLRHAYYEVLDQDGYLIHFVKIPVKHGPMIHDCAITATDILIFDLPVTFSVAQLLKGSSLPYCWNDQHQARIGVLPKFGQANEIQWIDITPCFVFHAANAYRNEKNQIVVDLVVHQHMFKQSQQGPFEQQKAQLERWVIDLKALSIQRNVIDAQAQEFPRIDERYTGEMHRYIYTVSFDEKKMTAANQLRCHDVLEQRLTTYSFGEEWMTGEVIFIPESKLSLEGVGYLMSYVHHLDALPSKVVILKVHGTEMQLHAEIELGVRVPLGFHGNWVDFPQ</sequence>
<dbReference type="STRING" id="1977882.B9T28_05835"/>
<reference evidence="6 7" key="1">
    <citation type="submission" date="2017-04" db="EMBL/GenBank/DDBJ databases">
        <title>High diversity of culturable Acinetobacter species in natural soil and water ecosystems.</title>
        <authorList>
            <person name="Nemec A."/>
            <person name="Radolfova-Krizova L."/>
        </authorList>
    </citation>
    <scope>NUCLEOTIDE SEQUENCE [LARGE SCALE GENOMIC DNA]</scope>
    <source>
        <strain evidence="6 7">ANC 4999</strain>
    </source>
</reference>
<keyword evidence="4 5" id="KW-0408">Iron</keyword>
<evidence type="ECO:0000256" key="3">
    <source>
        <dbReference type="ARBA" id="ARBA00023002"/>
    </source>
</evidence>
<name>A0A1Y3CMF8_9GAMM</name>
<dbReference type="Pfam" id="PF03055">
    <property type="entry name" value="RPE65"/>
    <property type="match status" value="1"/>
</dbReference>
<proteinExistence type="inferred from homology"/>
<evidence type="ECO:0000256" key="2">
    <source>
        <dbReference type="ARBA" id="ARBA00022723"/>
    </source>
</evidence>
<evidence type="ECO:0000256" key="1">
    <source>
        <dbReference type="ARBA" id="ARBA00006787"/>
    </source>
</evidence>
<dbReference type="GO" id="GO:0010436">
    <property type="term" value="F:carotenoid dioxygenase activity"/>
    <property type="evidence" value="ECO:0007669"/>
    <property type="project" value="TreeGrafter"/>
</dbReference>
<dbReference type="OrthoDB" id="6636843at2"/>
<protein>
    <submittedName>
        <fullName evidence="6">Carotenoid oxygenase</fullName>
    </submittedName>
</protein>
<evidence type="ECO:0000313" key="6">
    <source>
        <dbReference type="EMBL" id="OTG66812.1"/>
    </source>
</evidence>
<keyword evidence="3" id="KW-0560">Oxidoreductase</keyword>
<dbReference type="InterPro" id="IPR004294">
    <property type="entry name" value="Carotenoid_Oase"/>
</dbReference>
<comment type="caution">
    <text evidence="6">The sequence shown here is derived from an EMBL/GenBank/DDBJ whole genome shotgun (WGS) entry which is preliminary data.</text>
</comment>
<feature type="binding site" evidence="5">
    <location>
        <position position="229"/>
    </location>
    <ligand>
        <name>Fe cation</name>
        <dbReference type="ChEBI" id="CHEBI:24875"/>
        <note>catalytic</note>
    </ligand>
</feature>